<evidence type="ECO:0000313" key="2">
    <source>
        <dbReference type="EMBL" id="PHN05794.1"/>
    </source>
</evidence>
<dbReference type="SUPFAM" id="SSF51261">
    <property type="entry name" value="Duplicated hybrid motif"/>
    <property type="match status" value="1"/>
</dbReference>
<protein>
    <recommendedName>
        <fullName evidence="4">Peptidase M23 domain-containing protein</fullName>
    </recommendedName>
</protein>
<evidence type="ECO:0008006" key="4">
    <source>
        <dbReference type="Google" id="ProtNLM"/>
    </source>
</evidence>
<organism evidence="2 3">
    <name type="scientific">Flavilitoribacter nigricans (strain ATCC 23147 / DSM 23189 / NBRC 102662 / NCIMB 1420 / SS-2)</name>
    <name type="common">Lewinella nigricans</name>
    <dbReference type="NCBI Taxonomy" id="1122177"/>
    <lineage>
        <taxon>Bacteria</taxon>
        <taxon>Pseudomonadati</taxon>
        <taxon>Bacteroidota</taxon>
        <taxon>Saprospiria</taxon>
        <taxon>Saprospirales</taxon>
        <taxon>Lewinellaceae</taxon>
        <taxon>Flavilitoribacter</taxon>
    </lineage>
</organism>
<reference evidence="2 3" key="1">
    <citation type="submission" date="2017-10" db="EMBL/GenBank/DDBJ databases">
        <title>The draft genome sequence of Lewinella nigricans NBRC 102662.</title>
        <authorList>
            <person name="Wang K."/>
        </authorList>
    </citation>
    <scope>NUCLEOTIDE SEQUENCE [LARGE SCALE GENOMIC DNA]</scope>
    <source>
        <strain evidence="2 3">NBRC 102662</strain>
    </source>
</reference>
<dbReference type="OrthoDB" id="608345at2"/>
<dbReference type="InterPro" id="IPR011055">
    <property type="entry name" value="Dup_hybrid_motif"/>
</dbReference>
<keyword evidence="3" id="KW-1185">Reference proteome</keyword>
<name>A0A2D0NBA6_FLAN2</name>
<gene>
    <name evidence="2" type="ORF">CRP01_15080</name>
</gene>
<dbReference type="PANTHER" id="PTHR21666:SF270">
    <property type="entry name" value="MUREIN HYDROLASE ACTIVATOR ENVC"/>
    <property type="match status" value="1"/>
</dbReference>
<proteinExistence type="predicted"/>
<sequence length="610" mass="69086">MRKISFLFVCLLGISFLSSSSLSAQIRRAQAIQRVSPAQQGDPEDDSDAVFYRSLPPMRMDIPQGEDGHDHSEEPRLNIRLSKARPAQRMPQRSTLWNSNAFQTGNAQVVSEANLRTTYRTYSGNNYCAVPIVEPELEAVYASAKAHMPLYVPYRHSKVTVWQGFYYNWDKKHGAIDYGKSSVANGEDPTFGVYSIADGKVIDVKWSNGGGNVVTIEHTAPNGFKYRSTYLHLRNGFTHDINKAKQSPSSKYKKFAYKPNPSTLCWGKESQKIKVSVGQTVKAGQMIAWTGNTGSGGIGIILDDNGNFKNPTTSFNVHIHFELRIKDNNGNWVKVDPYGVYNKKSGIDCYDLDSETPYARLFAPFYPSFHNVPLQYVNQYWGYYTGMGMALQTISIDRNSGGKLMASGSFQWGLPNSWYARFYMSATSYQNYFNQYNSQGFHPRQIQVSKDSQGNPRFSVIWAKNKAGEAYASFHNRDDNNFGSLWNNYVKTKKWKLGEHVTYTMGGKRYHAGVFTNKNNGFYAYYGMSSGAFNDKFKELYSKWQLISMHVNGSTVGGLWMPKSDNYAAYYGLTPSAYQSKFNQFSAQGMRLYKLQSYNNSTRFAAIWVK</sequence>
<dbReference type="EMBL" id="PDUD01000020">
    <property type="protein sequence ID" value="PHN05794.1"/>
    <property type="molecule type" value="Genomic_DNA"/>
</dbReference>
<comment type="caution">
    <text evidence="2">The sequence shown here is derived from an EMBL/GenBank/DDBJ whole genome shotgun (WGS) entry which is preliminary data.</text>
</comment>
<evidence type="ECO:0000256" key="1">
    <source>
        <dbReference type="SAM" id="SignalP"/>
    </source>
</evidence>
<dbReference type="Proteomes" id="UP000223913">
    <property type="component" value="Unassembled WGS sequence"/>
</dbReference>
<evidence type="ECO:0000313" key="3">
    <source>
        <dbReference type="Proteomes" id="UP000223913"/>
    </source>
</evidence>
<dbReference type="Gene3D" id="2.70.70.10">
    <property type="entry name" value="Glucose Permease (Domain IIA)"/>
    <property type="match status" value="1"/>
</dbReference>
<dbReference type="InterPro" id="IPR049511">
    <property type="entry name" value="PGH-like_rpt"/>
</dbReference>
<dbReference type="AlphaFoldDB" id="A0A2D0NBA6"/>
<dbReference type="InterPro" id="IPR050570">
    <property type="entry name" value="Cell_wall_metabolism_enzyme"/>
</dbReference>
<dbReference type="Pfam" id="PF17660">
    <property type="entry name" value="BTRD1"/>
    <property type="match status" value="3"/>
</dbReference>
<dbReference type="RefSeq" id="WP_099150884.1">
    <property type="nucleotide sequence ID" value="NZ_PDUD01000020.1"/>
</dbReference>
<dbReference type="PANTHER" id="PTHR21666">
    <property type="entry name" value="PEPTIDASE-RELATED"/>
    <property type="match status" value="1"/>
</dbReference>
<keyword evidence="1" id="KW-0732">Signal</keyword>
<feature type="signal peptide" evidence="1">
    <location>
        <begin position="1"/>
        <end position="24"/>
    </location>
</feature>
<dbReference type="CDD" id="cd12797">
    <property type="entry name" value="M23_peptidase"/>
    <property type="match status" value="1"/>
</dbReference>
<feature type="chain" id="PRO_5012632679" description="Peptidase M23 domain-containing protein" evidence="1">
    <location>
        <begin position="25"/>
        <end position="610"/>
    </location>
</feature>
<dbReference type="GO" id="GO:0004222">
    <property type="term" value="F:metalloendopeptidase activity"/>
    <property type="evidence" value="ECO:0007669"/>
    <property type="project" value="TreeGrafter"/>
</dbReference>
<accession>A0A2D0NBA6</accession>